<dbReference type="SMART" id="SM00874">
    <property type="entry name" value="B5"/>
    <property type="match status" value="1"/>
</dbReference>
<evidence type="ECO:0000256" key="4">
    <source>
        <dbReference type="ARBA" id="ARBA00022490"/>
    </source>
</evidence>
<keyword evidence="11 12" id="KW-0030">Aminoacyl-tRNA synthetase</keyword>
<comment type="cofactor">
    <cofactor evidence="1 12">
        <name>Mg(2+)</name>
        <dbReference type="ChEBI" id="CHEBI:18420"/>
    </cofactor>
</comment>
<dbReference type="AlphaFoldDB" id="A0A8J8CB25"/>
<organism evidence="15 16">
    <name type="scientific">Haloarcula salinisoli</name>
    <dbReference type="NCBI Taxonomy" id="2487746"/>
    <lineage>
        <taxon>Archaea</taxon>
        <taxon>Methanobacteriati</taxon>
        <taxon>Methanobacteriota</taxon>
        <taxon>Stenosarchaea group</taxon>
        <taxon>Halobacteria</taxon>
        <taxon>Halobacteriales</taxon>
        <taxon>Haloarculaceae</taxon>
        <taxon>Haloarcula</taxon>
    </lineage>
</organism>
<dbReference type="HAMAP" id="MF_00284">
    <property type="entry name" value="Phe_tRNA_synth_beta2"/>
    <property type="match status" value="1"/>
</dbReference>
<dbReference type="NCBIfam" id="TIGR00471">
    <property type="entry name" value="pheT_arch"/>
    <property type="match status" value="1"/>
</dbReference>
<dbReference type="Pfam" id="PF03484">
    <property type="entry name" value="B5"/>
    <property type="match status" value="1"/>
</dbReference>
<proteinExistence type="inferred from homology"/>
<dbReference type="CDD" id="cd00769">
    <property type="entry name" value="PheRS_beta_core"/>
    <property type="match status" value="1"/>
</dbReference>
<dbReference type="GO" id="GO:0000287">
    <property type="term" value="F:magnesium ion binding"/>
    <property type="evidence" value="ECO:0007669"/>
    <property type="project" value="InterPro"/>
</dbReference>
<evidence type="ECO:0000259" key="14">
    <source>
        <dbReference type="PROSITE" id="PS51483"/>
    </source>
</evidence>
<keyword evidence="9 12" id="KW-0460">Magnesium</keyword>
<dbReference type="RefSeq" id="WP_220588067.1">
    <property type="nucleotide sequence ID" value="NZ_RKLQ01000002.1"/>
</dbReference>
<protein>
    <recommendedName>
        <fullName evidence="12">Phenylalanine--tRNA ligase beta subunit</fullName>
        <ecNumber evidence="12">6.1.1.20</ecNumber>
    </recommendedName>
    <alternativeName>
        <fullName evidence="12">Phenylalanyl-tRNA synthetase beta subunit</fullName>
        <shortName evidence="12">PheRS</shortName>
    </alternativeName>
</protein>
<keyword evidence="8 12" id="KW-0067">ATP-binding</keyword>
<feature type="binding site" evidence="12">
    <location>
        <position position="392"/>
    </location>
    <ligand>
        <name>Mg(2+)</name>
        <dbReference type="ChEBI" id="CHEBI:18420"/>
        <note>shared with alpha subunit</note>
    </ligand>
</feature>
<dbReference type="InterPro" id="IPR005146">
    <property type="entry name" value="B3/B4_tRNA-bd"/>
</dbReference>
<dbReference type="PANTHER" id="PTHR10947:SF0">
    <property type="entry name" value="PHENYLALANINE--TRNA LIGASE BETA SUBUNIT"/>
    <property type="match status" value="1"/>
</dbReference>
<feature type="compositionally biased region" description="Acidic residues" evidence="13">
    <location>
        <begin position="171"/>
        <end position="180"/>
    </location>
</feature>
<evidence type="ECO:0000256" key="1">
    <source>
        <dbReference type="ARBA" id="ARBA00001946"/>
    </source>
</evidence>
<evidence type="ECO:0000256" key="2">
    <source>
        <dbReference type="ARBA" id="ARBA00004496"/>
    </source>
</evidence>
<keyword evidence="16" id="KW-1185">Reference proteome</keyword>
<keyword evidence="5 12" id="KW-0436">Ligase</keyword>
<evidence type="ECO:0000256" key="9">
    <source>
        <dbReference type="ARBA" id="ARBA00022842"/>
    </source>
</evidence>
<evidence type="ECO:0000256" key="7">
    <source>
        <dbReference type="ARBA" id="ARBA00022741"/>
    </source>
</evidence>
<dbReference type="Gene3D" id="3.30.930.10">
    <property type="entry name" value="Bira Bifunctional Protein, Domain 2"/>
    <property type="match status" value="1"/>
</dbReference>
<dbReference type="InterPro" id="IPR005147">
    <property type="entry name" value="tRNA_synthase_B5-dom"/>
</dbReference>
<feature type="binding site" evidence="12">
    <location>
        <position position="388"/>
    </location>
    <ligand>
        <name>Mg(2+)</name>
        <dbReference type="ChEBI" id="CHEBI:18420"/>
        <note>shared with alpha subunit</note>
    </ligand>
</feature>
<evidence type="ECO:0000256" key="12">
    <source>
        <dbReference type="HAMAP-Rule" id="MF_00284"/>
    </source>
</evidence>
<evidence type="ECO:0000313" key="15">
    <source>
        <dbReference type="EMBL" id="MBX0303823.1"/>
    </source>
</evidence>
<dbReference type="PROSITE" id="PS51483">
    <property type="entry name" value="B5"/>
    <property type="match status" value="1"/>
</dbReference>
<comment type="catalytic activity">
    <reaction evidence="12">
        <text>tRNA(Phe) + L-phenylalanine + ATP = L-phenylalanyl-tRNA(Phe) + AMP + diphosphate + H(+)</text>
        <dbReference type="Rhea" id="RHEA:19413"/>
        <dbReference type="Rhea" id="RHEA-COMP:9668"/>
        <dbReference type="Rhea" id="RHEA-COMP:9699"/>
        <dbReference type="ChEBI" id="CHEBI:15378"/>
        <dbReference type="ChEBI" id="CHEBI:30616"/>
        <dbReference type="ChEBI" id="CHEBI:33019"/>
        <dbReference type="ChEBI" id="CHEBI:58095"/>
        <dbReference type="ChEBI" id="CHEBI:78442"/>
        <dbReference type="ChEBI" id="CHEBI:78531"/>
        <dbReference type="ChEBI" id="CHEBI:456215"/>
        <dbReference type="EC" id="6.1.1.20"/>
    </reaction>
</comment>
<dbReference type="PANTHER" id="PTHR10947">
    <property type="entry name" value="PHENYLALANYL-TRNA SYNTHETASE BETA CHAIN AND LEUCINE-RICH REPEAT-CONTAINING PROTEIN 47"/>
    <property type="match status" value="1"/>
</dbReference>
<dbReference type="Gene3D" id="3.50.40.10">
    <property type="entry name" value="Phenylalanyl-trna Synthetase, Chain B, domain 3"/>
    <property type="match status" value="1"/>
</dbReference>
<keyword evidence="10 12" id="KW-0648">Protein biosynthesis</keyword>
<comment type="caution">
    <text evidence="15">The sequence shown here is derived from an EMBL/GenBank/DDBJ whole genome shotgun (WGS) entry which is preliminary data.</text>
</comment>
<dbReference type="InterPro" id="IPR004531">
    <property type="entry name" value="Phe-tRNA-synth_IIc_bsu_arc_euk"/>
</dbReference>
<comment type="similarity">
    <text evidence="3 12">Belongs to the phenylalanyl-tRNA synthetase beta subunit family. Type 2 subfamily.</text>
</comment>
<evidence type="ECO:0000256" key="11">
    <source>
        <dbReference type="ARBA" id="ARBA00023146"/>
    </source>
</evidence>
<dbReference type="EMBL" id="RKLQ01000002">
    <property type="protein sequence ID" value="MBX0303823.1"/>
    <property type="molecule type" value="Genomic_DNA"/>
</dbReference>
<evidence type="ECO:0000256" key="13">
    <source>
        <dbReference type="SAM" id="MobiDB-lite"/>
    </source>
</evidence>
<dbReference type="GO" id="GO:0005524">
    <property type="term" value="F:ATP binding"/>
    <property type="evidence" value="ECO:0007669"/>
    <property type="project" value="UniProtKB-UniRule"/>
</dbReference>
<dbReference type="InterPro" id="IPR041616">
    <property type="entry name" value="PheRS_beta_core"/>
</dbReference>
<gene>
    <name evidence="12 15" type="primary">pheT</name>
    <name evidence="15" type="ORF">EGD98_09100</name>
</gene>
<accession>A0A8J8CB25</accession>
<dbReference type="InterPro" id="IPR009061">
    <property type="entry name" value="DNA-bd_dom_put_sf"/>
</dbReference>
<dbReference type="GO" id="GO:0003723">
    <property type="term" value="F:RNA binding"/>
    <property type="evidence" value="ECO:0007669"/>
    <property type="project" value="InterPro"/>
</dbReference>
<dbReference type="GO" id="GO:0006432">
    <property type="term" value="P:phenylalanyl-tRNA aminoacylation"/>
    <property type="evidence" value="ECO:0007669"/>
    <property type="project" value="UniProtKB-UniRule"/>
</dbReference>
<dbReference type="Gene3D" id="3.30.56.10">
    <property type="match status" value="2"/>
</dbReference>
<evidence type="ECO:0000256" key="8">
    <source>
        <dbReference type="ARBA" id="ARBA00022840"/>
    </source>
</evidence>
<keyword evidence="6 12" id="KW-0479">Metal-binding</keyword>
<evidence type="ECO:0000256" key="5">
    <source>
        <dbReference type="ARBA" id="ARBA00022598"/>
    </source>
</evidence>
<keyword evidence="4 12" id="KW-0963">Cytoplasm</keyword>
<dbReference type="SMART" id="SM00873">
    <property type="entry name" value="B3_4"/>
    <property type="match status" value="1"/>
</dbReference>
<feature type="binding site" evidence="12">
    <location>
        <position position="382"/>
    </location>
    <ligand>
        <name>Mg(2+)</name>
        <dbReference type="ChEBI" id="CHEBI:18420"/>
        <note>shared with alpha subunit</note>
    </ligand>
</feature>
<evidence type="ECO:0000256" key="6">
    <source>
        <dbReference type="ARBA" id="ARBA00022723"/>
    </source>
</evidence>
<comment type="subunit">
    <text evidence="12">Tetramer of two alpha and two beta subunits.</text>
</comment>
<dbReference type="InterPro" id="IPR020825">
    <property type="entry name" value="Phe-tRNA_synthase-like_B3/B4"/>
</dbReference>
<feature type="binding site" evidence="12">
    <location>
        <position position="391"/>
    </location>
    <ligand>
        <name>Mg(2+)</name>
        <dbReference type="ChEBI" id="CHEBI:18420"/>
        <note>shared with alpha subunit</note>
    </ligand>
</feature>
<dbReference type="SUPFAM" id="SSF55681">
    <property type="entry name" value="Class II aaRS and biotin synthetases"/>
    <property type="match status" value="1"/>
</dbReference>
<evidence type="ECO:0000256" key="3">
    <source>
        <dbReference type="ARBA" id="ARBA00007438"/>
    </source>
</evidence>
<name>A0A8J8CB25_9EURY</name>
<dbReference type="InterPro" id="IPR045060">
    <property type="entry name" value="Phe-tRNA-ligase_IIc_bsu"/>
</dbReference>
<dbReference type="InterPro" id="IPR022918">
    <property type="entry name" value="Phe_tRNA_ligase_beta2_arc"/>
</dbReference>
<dbReference type="Pfam" id="PF17759">
    <property type="entry name" value="tRNA_synthFbeta"/>
    <property type="match status" value="1"/>
</dbReference>
<reference evidence="15" key="1">
    <citation type="submission" date="2021-06" db="EMBL/GenBank/DDBJ databases">
        <title>Halomicroarcula sp. F24A a new haloarchaeum isolated from saline soil.</title>
        <authorList>
            <person name="Duran-Viseras A."/>
            <person name="Sanchez-Porro C."/>
            <person name="Ventosa A."/>
        </authorList>
    </citation>
    <scope>NUCLEOTIDE SEQUENCE</scope>
    <source>
        <strain evidence="15">F24A</strain>
    </source>
</reference>
<dbReference type="Proteomes" id="UP000783863">
    <property type="component" value="Unassembled WGS sequence"/>
</dbReference>
<dbReference type="EC" id="6.1.1.20" evidence="12"/>
<evidence type="ECO:0000313" key="16">
    <source>
        <dbReference type="Proteomes" id="UP000783863"/>
    </source>
</evidence>
<sequence>MPVVDVDPDELRYLTGHDEKDDDELKSDLFNLGLEFEGWTEDDEFQLEFAPDRLDRLSVEGVARSLRYHYGDDRGVYVPNTNSAEWTIEVEDQPEGRPYVTGAVVRGLDMSEGALESLIQLQEKLHATMGRKRAKGAIGVHDLTMLKGTDLRPTDEQSSSLDLSGGQDPTEASEEPQDEMVGDATVETTGANAITYTSADPDEATFVPLESDAEMTPNEVIERHDTGQQYGDLVADFEKVPAIYDAIGLFSFPPVINGRRTEVSEDSRDLFIELTGTDQWTIDHMCSIVCYALEARGGTIERVNVEYADDAAGEYAGRTLERPDFETRTKTVTQDRIESLLGVDLEPEQIIDYAERAGLDATRVVTDDGVSFEVEIPPYRVDVIHPLDIVDDIGRALGFNSLEPTYPDVSTVGGRHDRSVLEDAARDTLVGLGFEDLLNFHMTNEAENFSRMNLSDPDAAAADDALVGLADPVTIQEPYSEDYTILRTWALPSLMMVLENNTHRRYSQDLAEIGLAAGLDEGQNTGVSEHRTVAGALARTDASYEDAKARLQTVAEAFGKDLETPATSHPTFIDGRVADVVLDGETVGVIGEVHPKVLVEHDLELPVAAFEFRLDALE</sequence>
<feature type="region of interest" description="Disordered" evidence="13">
    <location>
        <begin position="148"/>
        <end position="180"/>
    </location>
</feature>
<dbReference type="InterPro" id="IPR045864">
    <property type="entry name" value="aa-tRNA-synth_II/BPL/LPL"/>
</dbReference>
<dbReference type="GO" id="GO:0004826">
    <property type="term" value="F:phenylalanine-tRNA ligase activity"/>
    <property type="evidence" value="ECO:0007669"/>
    <property type="project" value="UniProtKB-UniRule"/>
</dbReference>
<comment type="subcellular location">
    <subcellularLocation>
        <location evidence="2 12">Cytoplasm</location>
    </subcellularLocation>
</comment>
<dbReference type="SUPFAM" id="SSF46955">
    <property type="entry name" value="Putative DNA-binding domain"/>
    <property type="match status" value="2"/>
</dbReference>
<evidence type="ECO:0000256" key="10">
    <source>
        <dbReference type="ARBA" id="ARBA00022917"/>
    </source>
</evidence>
<keyword evidence="7 12" id="KW-0547">Nucleotide-binding</keyword>
<feature type="domain" description="B5" evidence="14">
    <location>
        <begin position="325"/>
        <end position="404"/>
    </location>
</feature>
<dbReference type="GO" id="GO:0009328">
    <property type="term" value="C:phenylalanine-tRNA ligase complex"/>
    <property type="evidence" value="ECO:0007669"/>
    <property type="project" value="TreeGrafter"/>
</dbReference>